<dbReference type="InterPro" id="IPR026341">
    <property type="entry name" value="T9SS_type_B"/>
</dbReference>
<dbReference type="Pfam" id="PF13585">
    <property type="entry name" value="CHU_C"/>
    <property type="match status" value="1"/>
</dbReference>
<organism evidence="3 4">
    <name type="scientific">Chitinophaga silvisoli</name>
    <dbReference type="NCBI Taxonomy" id="2291814"/>
    <lineage>
        <taxon>Bacteria</taxon>
        <taxon>Pseudomonadati</taxon>
        <taxon>Bacteroidota</taxon>
        <taxon>Chitinophagia</taxon>
        <taxon>Chitinophagales</taxon>
        <taxon>Chitinophagaceae</taxon>
        <taxon>Chitinophaga</taxon>
    </lineage>
</organism>
<dbReference type="AlphaFoldDB" id="A0A3E1P9N1"/>
<reference evidence="3 4" key="1">
    <citation type="submission" date="2018-08" db="EMBL/GenBank/DDBJ databases">
        <title>Chitinophaga sp. K20C18050901, a novel bacterium isolated from forest soil.</title>
        <authorList>
            <person name="Wang C."/>
        </authorList>
    </citation>
    <scope>NUCLEOTIDE SEQUENCE [LARGE SCALE GENOMIC DNA]</scope>
    <source>
        <strain evidence="3 4">K20C18050901</strain>
    </source>
</reference>
<sequence length="649" mass="67875">MTRIYFASLLLLICLCKSYGQTYTPVPITGYAVDAFAETGTDASAVTTVGLDLQLKVLYSATFATTNSLAAGLPDNGTIVNGQRTYQLKNYDSLNAIFLSANAVAPGSATTGTYTLLTPAAYSKISILAWSTEQSSTFNVTLHFVNAPDINAGTFTVADWFGGSNPMINAIGRIKRTTAPPYTVEGLTSNDPRMYAVDIPVPCDNQSQLLSSVTFDYIVGGGADSRAVIAAISAVPFVPLTATATTVPATCGYANGSITVAVSGGTAPLTLAWNTNPVQFTNTATDLAAGSYTVSIMDGNGCITNFDTTLSQISPIQIAAKARPAAICAGASTTIYAVPTGGQIVKYTWEPGAITDSSTTITPPASTRYTVTAEDAFGCIIKDSVEITVNSQPDAPAATAPAVCPDSTATLLITNPVDSLTYNWYPMVAGGENLGSGDSYTTPAITAPTSYFVEAVNGSCVSVRTQVTVTPFEKVDAPKIKADNTSGSTITFSWDPVPDATGYLVSVNGGVYTDPSSGSTGTTHTVNAQMIDSVTLTVVALGPLSCENNKNSITVKLKADPIYVPNAFTPNGDGLNDIFKAEGNTIAALDMMVFNQWGELIFHTTTLGSGWDGTYNGKKQPTGVYMYTIRVIQNDKTIITKKGAINLLR</sequence>
<dbReference type="RefSeq" id="WP_116852212.1">
    <property type="nucleotide sequence ID" value="NZ_QTJV01000001.1"/>
</dbReference>
<dbReference type="EMBL" id="QTJV01000001">
    <property type="protein sequence ID" value="RFM36892.1"/>
    <property type="molecule type" value="Genomic_DNA"/>
</dbReference>
<accession>A0A3E1P9N1</accession>
<feature type="chain" id="PRO_5017626101" evidence="1">
    <location>
        <begin position="23"/>
        <end position="649"/>
    </location>
</feature>
<dbReference type="InterPro" id="IPR044023">
    <property type="entry name" value="Ig_7"/>
</dbReference>
<evidence type="ECO:0000256" key="1">
    <source>
        <dbReference type="SAM" id="SignalP"/>
    </source>
</evidence>
<dbReference type="Pfam" id="PF13573">
    <property type="entry name" value="SprB"/>
    <property type="match status" value="1"/>
</dbReference>
<protein>
    <submittedName>
        <fullName evidence="3">Gliding motility-associated C-terminal domain-containing protein</fullName>
    </submittedName>
</protein>
<dbReference type="NCBIfam" id="TIGR04131">
    <property type="entry name" value="Bac_Flav_CTERM"/>
    <property type="match status" value="1"/>
</dbReference>
<feature type="domain" description="Ig-like" evidence="2">
    <location>
        <begin position="393"/>
        <end position="470"/>
    </location>
</feature>
<keyword evidence="1" id="KW-0732">Signal</keyword>
<feature type="signal peptide" evidence="1">
    <location>
        <begin position="1"/>
        <end position="22"/>
    </location>
</feature>
<keyword evidence="4" id="KW-1185">Reference proteome</keyword>
<dbReference type="Gene3D" id="2.60.40.740">
    <property type="match status" value="1"/>
</dbReference>
<evidence type="ECO:0000259" key="2">
    <source>
        <dbReference type="Pfam" id="PF19081"/>
    </source>
</evidence>
<dbReference type="InterPro" id="IPR025667">
    <property type="entry name" value="SprB_repeat"/>
</dbReference>
<proteinExistence type="predicted"/>
<dbReference type="Pfam" id="PF19081">
    <property type="entry name" value="Ig_7"/>
    <property type="match status" value="1"/>
</dbReference>
<gene>
    <name evidence="3" type="ORF">DXN04_05190</name>
</gene>
<comment type="caution">
    <text evidence="3">The sequence shown here is derived from an EMBL/GenBank/DDBJ whole genome shotgun (WGS) entry which is preliminary data.</text>
</comment>
<dbReference type="Proteomes" id="UP000261174">
    <property type="component" value="Unassembled WGS sequence"/>
</dbReference>
<dbReference type="OrthoDB" id="5726170at2"/>
<evidence type="ECO:0000313" key="3">
    <source>
        <dbReference type="EMBL" id="RFM36892.1"/>
    </source>
</evidence>
<name>A0A3E1P9N1_9BACT</name>
<evidence type="ECO:0000313" key="4">
    <source>
        <dbReference type="Proteomes" id="UP000261174"/>
    </source>
</evidence>